<proteinExistence type="predicted"/>
<dbReference type="AlphaFoldDB" id="A0AAJ1TF18"/>
<name>A0AAJ1TF18_9BACL</name>
<evidence type="ECO:0000313" key="2">
    <source>
        <dbReference type="Proteomes" id="UP001238450"/>
    </source>
</evidence>
<accession>A0AAJ1TF18</accession>
<dbReference type="Proteomes" id="UP001238450">
    <property type="component" value="Unassembled WGS sequence"/>
</dbReference>
<reference evidence="1 2" key="1">
    <citation type="submission" date="2023-07" db="EMBL/GenBank/DDBJ databases">
        <title>Genomic Encyclopedia of Type Strains, Phase IV (KMG-IV): sequencing the most valuable type-strain genomes for metagenomic binning, comparative biology and taxonomic classification.</title>
        <authorList>
            <person name="Goeker M."/>
        </authorList>
    </citation>
    <scope>NUCLEOTIDE SEQUENCE [LARGE SCALE GENOMIC DNA]</scope>
    <source>
        <strain evidence="1 2">DSM 46876</strain>
    </source>
</reference>
<dbReference type="EMBL" id="JAUSUV010000007">
    <property type="protein sequence ID" value="MDQ0417740.1"/>
    <property type="molecule type" value="Genomic_DNA"/>
</dbReference>
<comment type="caution">
    <text evidence="1">The sequence shown here is derived from an EMBL/GenBank/DDBJ whole genome shotgun (WGS) entry which is preliminary data.</text>
</comment>
<sequence>MLWFHIKAKSLDALKCSTLALKRVRSGRTSDDPTT</sequence>
<gene>
    <name evidence="1" type="ORF">J2Z48_001913</name>
</gene>
<organism evidence="1 2">
    <name type="scientific">Croceifilum oryzae</name>
    <dbReference type="NCBI Taxonomy" id="1553429"/>
    <lineage>
        <taxon>Bacteria</taxon>
        <taxon>Bacillati</taxon>
        <taxon>Bacillota</taxon>
        <taxon>Bacilli</taxon>
        <taxon>Bacillales</taxon>
        <taxon>Thermoactinomycetaceae</taxon>
        <taxon>Croceifilum</taxon>
    </lineage>
</organism>
<evidence type="ECO:0000313" key="1">
    <source>
        <dbReference type="EMBL" id="MDQ0417740.1"/>
    </source>
</evidence>
<keyword evidence="2" id="KW-1185">Reference proteome</keyword>
<protein>
    <submittedName>
        <fullName evidence="1">Uncharacterized protein</fullName>
    </submittedName>
</protein>